<dbReference type="Proteomes" id="UP000050525">
    <property type="component" value="Unassembled WGS sequence"/>
</dbReference>
<accession>A0A151M2V7</accession>
<dbReference type="AlphaFoldDB" id="A0A151M2V7"/>
<gene>
    <name evidence="1" type="ORF">Y1Q_0009214</name>
</gene>
<keyword evidence="2" id="KW-1185">Reference proteome</keyword>
<proteinExistence type="predicted"/>
<evidence type="ECO:0000313" key="1">
    <source>
        <dbReference type="EMBL" id="KYO18790.1"/>
    </source>
</evidence>
<name>A0A151M2V7_ALLMI</name>
<dbReference type="EMBL" id="AKHW03006780">
    <property type="protein sequence ID" value="KYO18790.1"/>
    <property type="molecule type" value="Genomic_DNA"/>
</dbReference>
<comment type="caution">
    <text evidence="1">The sequence shown here is derived from an EMBL/GenBank/DDBJ whole genome shotgun (WGS) entry which is preliminary data.</text>
</comment>
<sequence length="90" mass="10082">MDSFVIKSSMAHYICYLITYDMTHYQEPWCHALSSFQLSAGLAGLEEKLASSSIVGDPSNRPPCGRSSWDLFNSPKQIKGYCLIWFLAIG</sequence>
<reference evidence="1 2" key="1">
    <citation type="journal article" date="2012" name="Genome Biol.">
        <title>Sequencing three crocodilian genomes to illuminate the evolution of archosaurs and amniotes.</title>
        <authorList>
            <person name="St John J.A."/>
            <person name="Braun E.L."/>
            <person name="Isberg S.R."/>
            <person name="Miles L.G."/>
            <person name="Chong A.Y."/>
            <person name="Gongora J."/>
            <person name="Dalzell P."/>
            <person name="Moran C."/>
            <person name="Bed'hom B."/>
            <person name="Abzhanov A."/>
            <person name="Burgess S.C."/>
            <person name="Cooksey A.M."/>
            <person name="Castoe T.A."/>
            <person name="Crawford N.G."/>
            <person name="Densmore L.D."/>
            <person name="Drew J.C."/>
            <person name="Edwards S.V."/>
            <person name="Faircloth B.C."/>
            <person name="Fujita M.K."/>
            <person name="Greenwold M.J."/>
            <person name="Hoffmann F.G."/>
            <person name="Howard J.M."/>
            <person name="Iguchi T."/>
            <person name="Janes D.E."/>
            <person name="Khan S.Y."/>
            <person name="Kohno S."/>
            <person name="de Koning A.J."/>
            <person name="Lance S.L."/>
            <person name="McCarthy F.M."/>
            <person name="McCormack J.E."/>
            <person name="Merchant M.E."/>
            <person name="Peterson D.G."/>
            <person name="Pollock D.D."/>
            <person name="Pourmand N."/>
            <person name="Raney B.J."/>
            <person name="Roessler K.A."/>
            <person name="Sanford J.R."/>
            <person name="Sawyer R.H."/>
            <person name="Schmidt C.J."/>
            <person name="Triplett E.W."/>
            <person name="Tuberville T.D."/>
            <person name="Venegas-Anaya M."/>
            <person name="Howard J.T."/>
            <person name="Jarvis E.D."/>
            <person name="Guillette L.J.Jr."/>
            <person name="Glenn T.C."/>
            <person name="Green R.E."/>
            <person name="Ray D.A."/>
        </authorList>
    </citation>
    <scope>NUCLEOTIDE SEQUENCE [LARGE SCALE GENOMIC DNA]</scope>
    <source>
        <strain evidence="1">KSC_2009_1</strain>
    </source>
</reference>
<organism evidence="1 2">
    <name type="scientific">Alligator mississippiensis</name>
    <name type="common">American alligator</name>
    <dbReference type="NCBI Taxonomy" id="8496"/>
    <lineage>
        <taxon>Eukaryota</taxon>
        <taxon>Metazoa</taxon>
        <taxon>Chordata</taxon>
        <taxon>Craniata</taxon>
        <taxon>Vertebrata</taxon>
        <taxon>Euteleostomi</taxon>
        <taxon>Archelosauria</taxon>
        <taxon>Archosauria</taxon>
        <taxon>Crocodylia</taxon>
        <taxon>Alligatoridae</taxon>
        <taxon>Alligatorinae</taxon>
        <taxon>Alligator</taxon>
    </lineage>
</organism>
<evidence type="ECO:0000313" key="2">
    <source>
        <dbReference type="Proteomes" id="UP000050525"/>
    </source>
</evidence>
<protein>
    <submittedName>
        <fullName evidence="1">Uncharacterized protein</fullName>
    </submittedName>
</protein>